<dbReference type="InterPro" id="IPR036291">
    <property type="entry name" value="NAD(P)-bd_dom_sf"/>
</dbReference>
<reference evidence="8 9" key="1">
    <citation type="submission" date="2019-09" db="EMBL/GenBank/DDBJ databases">
        <authorList>
            <person name="Chandra G."/>
            <person name="Truman W A."/>
        </authorList>
    </citation>
    <scope>NUCLEOTIDE SEQUENCE [LARGE SCALE GENOMIC DNA]</scope>
    <source>
        <strain evidence="8">PS900</strain>
    </source>
</reference>
<dbReference type="Pfam" id="PF00107">
    <property type="entry name" value="ADH_zinc_N"/>
    <property type="match status" value="1"/>
</dbReference>
<dbReference type="InterPro" id="IPR011032">
    <property type="entry name" value="GroES-like_sf"/>
</dbReference>
<accession>A0A8H2NSB3</accession>
<evidence type="ECO:0000256" key="6">
    <source>
        <dbReference type="RuleBase" id="RU361277"/>
    </source>
</evidence>
<dbReference type="GO" id="GO:0003939">
    <property type="term" value="F:L-iditol 2-dehydrogenase (NAD+) activity"/>
    <property type="evidence" value="ECO:0007669"/>
    <property type="project" value="UniProtKB-EC"/>
</dbReference>
<dbReference type="Gene3D" id="3.40.50.720">
    <property type="entry name" value="NAD(P)-binding Rossmann-like Domain"/>
    <property type="match status" value="1"/>
</dbReference>
<keyword evidence="5 8" id="KW-0560">Oxidoreductase</keyword>
<evidence type="ECO:0000256" key="3">
    <source>
        <dbReference type="ARBA" id="ARBA00022723"/>
    </source>
</evidence>
<evidence type="ECO:0000256" key="2">
    <source>
        <dbReference type="ARBA" id="ARBA00008072"/>
    </source>
</evidence>
<dbReference type="EC" id="1.1.1.14" evidence="8"/>
<dbReference type="Proteomes" id="UP000325723">
    <property type="component" value="Unassembled WGS sequence"/>
</dbReference>
<evidence type="ECO:0000259" key="7">
    <source>
        <dbReference type="SMART" id="SM00829"/>
    </source>
</evidence>
<dbReference type="EMBL" id="CABVIE010000008">
    <property type="protein sequence ID" value="VVP03973.1"/>
    <property type="molecule type" value="Genomic_DNA"/>
</dbReference>
<evidence type="ECO:0000256" key="4">
    <source>
        <dbReference type="ARBA" id="ARBA00022833"/>
    </source>
</evidence>
<dbReference type="InterPro" id="IPR013149">
    <property type="entry name" value="ADH-like_C"/>
</dbReference>
<sequence length="341" mass="35692">MTKLMLHATVHGPDDIRVEQVQRPSAGPDDIVVKVVVCGICGSDLGYARAGGLPMGGDGPLSLGHEFSGVIEEVGARVTALRKGQRVVVNPTTPANMIGSGGPGAFASHILVRNVMAESSVYPIPDTLDFETAALVEPLAVALHGVNRSRAGAGSKVVVFGAGPIGLGVVAMLRLRDVADIIAVDRVDSRLERARALGANATFNPDNCDLWAEIGKRHGAGTLYGMPVVDTDEFIEVSGAAPVIPQIIARARFAAHLTVVAVHHAPVAMDLAMALGKEMEVTTAMAYPTEFGEVLEILAAGRIDTTALISHRYAFEDFEQAFATAARADESAKVLVTFGKA</sequence>
<keyword evidence="3 6" id="KW-0479">Metal-binding</keyword>
<comment type="cofactor">
    <cofactor evidence="1 6">
        <name>Zn(2+)</name>
        <dbReference type="ChEBI" id="CHEBI:29105"/>
    </cofactor>
</comment>
<protein>
    <submittedName>
        <fullName evidence="8">Sorbitol dehydrogenase</fullName>
        <ecNumber evidence="8">1.1.1.14</ecNumber>
    </submittedName>
</protein>
<proteinExistence type="inferred from homology"/>
<feature type="domain" description="Enoyl reductase (ER)" evidence="7">
    <location>
        <begin position="12"/>
        <end position="336"/>
    </location>
</feature>
<dbReference type="InterPro" id="IPR013154">
    <property type="entry name" value="ADH-like_N"/>
</dbReference>
<evidence type="ECO:0000313" key="9">
    <source>
        <dbReference type="Proteomes" id="UP000325723"/>
    </source>
</evidence>
<comment type="similarity">
    <text evidence="2 6">Belongs to the zinc-containing alcohol dehydrogenase family.</text>
</comment>
<dbReference type="PANTHER" id="PTHR43161:SF23">
    <property type="entry name" value="(R,R)-BUTANEDIOL DEHYDROGENASE-RELATED"/>
    <property type="match status" value="1"/>
</dbReference>
<dbReference type="GO" id="GO:0008270">
    <property type="term" value="F:zinc ion binding"/>
    <property type="evidence" value="ECO:0007669"/>
    <property type="project" value="InterPro"/>
</dbReference>
<evidence type="ECO:0000256" key="5">
    <source>
        <dbReference type="ARBA" id="ARBA00023002"/>
    </source>
</evidence>
<dbReference type="SUPFAM" id="SSF50129">
    <property type="entry name" value="GroES-like"/>
    <property type="match status" value="1"/>
</dbReference>
<dbReference type="RefSeq" id="WP_224789076.1">
    <property type="nucleotide sequence ID" value="NZ_CABVIE010000008.1"/>
</dbReference>
<dbReference type="GO" id="GO:0005737">
    <property type="term" value="C:cytoplasm"/>
    <property type="evidence" value="ECO:0007669"/>
    <property type="project" value="TreeGrafter"/>
</dbReference>
<dbReference type="Gene3D" id="3.90.180.10">
    <property type="entry name" value="Medium-chain alcohol dehydrogenases, catalytic domain"/>
    <property type="match status" value="1"/>
</dbReference>
<keyword evidence="4 6" id="KW-0862">Zinc</keyword>
<dbReference type="InterPro" id="IPR020843">
    <property type="entry name" value="ER"/>
</dbReference>
<dbReference type="Pfam" id="PF08240">
    <property type="entry name" value="ADH_N"/>
    <property type="match status" value="1"/>
</dbReference>
<dbReference type="GO" id="GO:0034079">
    <property type="term" value="P:butanediol biosynthetic process"/>
    <property type="evidence" value="ECO:0007669"/>
    <property type="project" value="TreeGrafter"/>
</dbReference>
<evidence type="ECO:0000313" key="8">
    <source>
        <dbReference type="EMBL" id="VVP03973.1"/>
    </source>
</evidence>
<name>A0A8H2NSB3_PSEFL</name>
<comment type="caution">
    <text evidence="8">The sequence shown here is derived from an EMBL/GenBank/DDBJ whole genome shotgun (WGS) entry which is preliminary data.</text>
</comment>
<dbReference type="InterPro" id="IPR002328">
    <property type="entry name" value="ADH_Zn_CS"/>
</dbReference>
<dbReference type="AlphaFoldDB" id="A0A8H2NSB3"/>
<organism evidence="8 9">
    <name type="scientific">Pseudomonas fluorescens</name>
    <dbReference type="NCBI Taxonomy" id="294"/>
    <lineage>
        <taxon>Bacteria</taxon>
        <taxon>Pseudomonadati</taxon>
        <taxon>Pseudomonadota</taxon>
        <taxon>Gammaproteobacteria</taxon>
        <taxon>Pseudomonadales</taxon>
        <taxon>Pseudomonadaceae</taxon>
        <taxon>Pseudomonas</taxon>
    </lineage>
</organism>
<dbReference type="GO" id="GO:0000721">
    <property type="term" value="F:(R,R)-butanediol dehydrogenase activity"/>
    <property type="evidence" value="ECO:0007669"/>
    <property type="project" value="TreeGrafter"/>
</dbReference>
<dbReference type="SMART" id="SM00829">
    <property type="entry name" value="PKS_ER"/>
    <property type="match status" value="1"/>
</dbReference>
<dbReference type="SUPFAM" id="SSF51735">
    <property type="entry name" value="NAD(P)-binding Rossmann-fold domains"/>
    <property type="match status" value="1"/>
</dbReference>
<evidence type="ECO:0000256" key="1">
    <source>
        <dbReference type="ARBA" id="ARBA00001947"/>
    </source>
</evidence>
<dbReference type="PROSITE" id="PS00059">
    <property type="entry name" value="ADH_ZINC"/>
    <property type="match status" value="1"/>
</dbReference>
<dbReference type="PANTHER" id="PTHR43161">
    <property type="entry name" value="SORBITOL DEHYDROGENASE"/>
    <property type="match status" value="1"/>
</dbReference>
<gene>
    <name evidence="8" type="primary">gutB</name>
    <name evidence="8" type="ORF">PS900_02988</name>
</gene>